<keyword evidence="3" id="KW-1185">Reference proteome</keyword>
<dbReference type="Proteomes" id="UP000557204">
    <property type="component" value="Unassembled WGS sequence"/>
</dbReference>
<comment type="caution">
    <text evidence="2">The sequence shown here is derived from an EMBL/GenBank/DDBJ whole genome shotgun (WGS) entry which is preliminary data.</text>
</comment>
<accession>A0A849JWA5</accession>
<sequence length="71" mass="7623">MSENAEPSVDPVDPAGTPETPAVPAGARRRGPRRAVRRGTEKETHWGVSTDESGGHGSNDDRLRGDVPPHW</sequence>
<evidence type="ECO:0000313" key="3">
    <source>
        <dbReference type="Proteomes" id="UP000557204"/>
    </source>
</evidence>
<name>A0A849JWA5_9MICO</name>
<feature type="compositionally biased region" description="Basic and acidic residues" evidence="1">
    <location>
        <begin position="58"/>
        <end position="71"/>
    </location>
</feature>
<dbReference type="AlphaFoldDB" id="A0A849JWA5"/>
<reference evidence="2 3" key="1">
    <citation type="submission" date="2020-05" db="EMBL/GenBank/DDBJ databases">
        <title>Genome sequence of Isoptericola sp. JC619 isolated from Chilika lagoon, India.</title>
        <authorList>
            <person name="Kumar D."/>
            <person name="Appam K."/>
            <person name="Gandham S."/>
            <person name="Uppada J."/>
            <person name="Sasikala C."/>
            <person name="Venkata Ramana C."/>
        </authorList>
    </citation>
    <scope>NUCLEOTIDE SEQUENCE [LARGE SCALE GENOMIC DNA]</scope>
    <source>
        <strain evidence="2 3">JC619</strain>
    </source>
</reference>
<feature type="compositionally biased region" description="Basic residues" evidence="1">
    <location>
        <begin position="27"/>
        <end position="37"/>
    </location>
</feature>
<protein>
    <submittedName>
        <fullName evidence="2">Uncharacterized protein</fullName>
    </submittedName>
</protein>
<evidence type="ECO:0000313" key="2">
    <source>
        <dbReference type="EMBL" id="NNU27606.1"/>
    </source>
</evidence>
<dbReference type="RefSeq" id="WP_171247015.1">
    <property type="nucleotide sequence ID" value="NZ_JABFAJ010000015.1"/>
</dbReference>
<dbReference type="EMBL" id="JABFAJ010000015">
    <property type="protein sequence ID" value="NNU27606.1"/>
    <property type="molecule type" value="Genomic_DNA"/>
</dbReference>
<organism evidence="2 3">
    <name type="scientific">Isoptericola sediminis</name>
    <dbReference type="NCBI Taxonomy" id="2733572"/>
    <lineage>
        <taxon>Bacteria</taxon>
        <taxon>Bacillati</taxon>
        <taxon>Actinomycetota</taxon>
        <taxon>Actinomycetes</taxon>
        <taxon>Micrococcales</taxon>
        <taxon>Promicromonosporaceae</taxon>
        <taxon>Isoptericola</taxon>
    </lineage>
</organism>
<gene>
    <name evidence="2" type="ORF">HLI28_08630</name>
</gene>
<evidence type="ECO:0000256" key="1">
    <source>
        <dbReference type="SAM" id="MobiDB-lite"/>
    </source>
</evidence>
<proteinExistence type="predicted"/>
<feature type="region of interest" description="Disordered" evidence="1">
    <location>
        <begin position="1"/>
        <end position="71"/>
    </location>
</feature>